<keyword evidence="1" id="KW-0496">Mitochondrion</keyword>
<dbReference type="EMBL" id="LKAM01000020">
    <property type="protein sequence ID" value="KUM45370.1"/>
    <property type="molecule type" value="Genomic_DNA"/>
</dbReference>
<protein>
    <submittedName>
        <fullName evidence="1">Uncharacterized protein</fullName>
    </submittedName>
</protein>
<proteinExistence type="predicted"/>
<name>A0A101LU11_PICGL</name>
<dbReference type="AlphaFoldDB" id="A0A101LU11"/>
<sequence>MKRMETLHMIQHIYVSLSYLLRFQSVPVH</sequence>
<evidence type="ECO:0000313" key="1">
    <source>
        <dbReference type="EMBL" id="KUM45370.1"/>
    </source>
</evidence>
<comment type="caution">
    <text evidence="1">The sequence shown here is derived from an EMBL/GenBank/DDBJ whole genome shotgun (WGS) entry which is preliminary data.</text>
</comment>
<accession>A0A101LU11</accession>
<gene>
    <name evidence="1" type="ORF">ABT39_MTgene3443</name>
</gene>
<organism evidence="1">
    <name type="scientific">Picea glauca</name>
    <name type="common">White spruce</name>
    <name type="synonym">Pinus glauca</name>
    <dbReference type="NCBI Taxonomy" id="3330"/>
    <lineage>
        <taxon>Eukaryota</taxon>
        <taxon>Viridiplantae</taxon>
        <taxon>Streptophyta</taxon>
        <taxon>Embryophyta</taxon>
        <taxon>Tracheophyta</taxon>
        <taxon>Spermatophyta</taxon>
        <taxon>Pinopsida</taxon>
        <taxon>Pinidae</taxon>
        <taxon>Conifers I</taxon>
        <taxon>Pinales</taxon>
        <taxon>Pinaceae</taxon>
        <taxon>Picea</taxon>
    </lineage>
</organism>
<reference evidence="1" key="1">
    <citation type="journal article" date="2015" name="Genome Biol. Evol.">
        <title>Organellar Genomes of White Spruce (Picea glauca): Assembly and Annotation.</title>
        <authorList>
            <person name="Jackman S.D."/>
            <person name="Warren R.L."/>
            <person name="Gibb E.A."/>
            <person name="Vandervalk B.P."/>
            <person name="Mohamadi H."/>
            <person name="Chu J."/>
            <person name="Raymond A."/>
            <person name="Pleasance S."/>
            <person name="Coope R."/>
            <person name="Wildung M.R."/>
            <person name="Ritland C.E."/>
            <person name="Bousquet J."/>
            <person name="Jones S.J."/>
            <person name="Bohlmann J."/>
            <person name="Birol I."/>
        </authorList>
    </citation>
    <scope>NUCLEOTIDE SEQUENCE [LARGE SCALE GENOMIC DNA]</scope>
    <source>
        <tissue evidence="1">Flushing bud</tissue>
    </source>
</reference>
<geneLocation type="mitochondrion" evidence="1"/>